<feature type="compositionally biased region" description="Low complexity" evidence="3">
    <location>
        <begin position="655"/>
        <end position="668"/>
    </location>
</feature>
<protein>
    <recommendedName>
        <fullName evidence="1">phosphatidylinositol-3,4,5-trisphosphate 3-phosphatase</fullName>
        <ecNumber evidence="1">3.1.3.67</ecNumber>
    </recommendedName>
</protein>
<dbReference type="InterPro" id="IPR051281">
    <property type="entry name" value="Dual-spec_lipid-protein_phosph"/>
</dbReference>
<reference evidence="6 7" key="1">
    <citation type="journal article" date="2006" name="Nature">
        <title>Insights from the genome of the biotrophic fungal plant pathogen Ustilago maydis.</title>
        <authorList>
            <person name="Kamper J."/>
            <person name="Kahmann R."/>
            <person name="Bolker M."/>
            <person name="Ma L.J."/>
            <person name="Brefort T."/>
            <person name="Saville B.J."/>
            <person name="Banuett F."/>
            <person name="Kronstad J.W."/>
            <person name="Gold S.E."/>
            <person name="Muller O."/>
            <person name="Perlin M.H."/>
            <person name="Wosten H.A."/>
            <person name="de Vries R."/>
            <person name="Ruiz-Herrera J."/>
            <person name="Reynaga-Pena C.G."/>
            <person name="Snetselaar K."/>
            <person name="McCann M."/>
            <person name="Perez-Martin J."/>
            <person name="Feldbrugge M."/>
            <person name="Basse C.W."/>
            <person name="Steinberg G."/>
            <person name="Ibeas J.I."/>
            <person name="Holloman W."/>
            <person name="Guzman P."/>
            <person name="Farman M."/>
            <person name="Stajich J.E."/>
            <person name="Sentandreu R."/>
            <person name="Gonzalez-Prieto J.M."/>
            <person name="Kennell J.C."/>
            <person name="Molina L."/>
            <person name="Schirawski J."/>
            <person name="Mendoza-Mendoza A."/>
            <person name="Greilinger D."/>
            <person name="Munch K."/>
            <person name="Rossel N."/>
            <person name="Scherer M."/>
            <person name="Vranes M."/>
            <person name="Ladendorf O."/>
            <person name="Vincon V."/>
            <person name="Fuchs U."/>
            <person name="Sandrock B."/>
            <person name="Meng S."/>
            <person name="Ho E.C."/>
            <person name="Cahill M.J."/>
            <person name="Boyce K.J."/>
            <person name="Klose J."/>
            <person name="Klosterman S.J."/>
            <person name="Deelstra H.J."/>
            <person name="Ortiz-Castellanos L."/>
            <person name="Li W."/>
            <person name="Sanchez-Alonso P."/>
            <person name="Schreier P.H."/>
            <person name="Hauser-Hahn I."/>
            <person name="Vaupel M."/>
            <person name="Koopmann E."/>
            <person name="Friedrich G."/>
            <person name="Voss H."/>
            <person name="Schluter T."/>
            <person name="Margolis J."/>
            <person name="Platt D."/>
            <person name="Swimmer C."/>
            <person name="Gnirke A."/>
            <person name="Chen F."/>
            <person name="Vysotskaia V."/>
            <person name="Mannhaupt G."/>
            <person name="Guldener U."/>
            <person name="Munsterkotter M."/>
            <person name="Haase D."/>
            <person name="Oesterheld M."/>
            <person name="Mewes H.W."/>
            <person name="Mauceli E.W."/>
            <person name="DeCaprio D."/>
            <person name="Wade C.M."/>
            <person name="Butler J."/>
            <person name="Young S."/>
            <person name="Jaffe D.B."/>
            <person name="Calvo S."/>
            <person name="Nusbaum C."/>
            <person name="Galagan J."/>
            <person name="Birren B.W."/>
        </authorList>
    </citation>
    <scope>NUCLEOTIDE SEQUENCE [LARGE SCALE GENOMIC DNA]</scope>
    <source>
        <strain evidence="7">DSM 14603 / FGSC 9021 / UM521</strain>
    </source>
</reference>
<dbReference type="Pfam" id="PF22784">
    <property type="entry name" value="PTP-SAK"/>
    <property type="match status" value="1"/>
</dbReference>
<dbReference type="STRING" id="237631.A0A0D1E0C2"/>
<dbReference type="SMART" id="SM01301">
    <property type="entry name" value="PTPlike_phytase"/>
    <property type="match status" value="1"/>
</dbReference>
<evidence type="ECO:0000256" key="1">
    <source>
        <dbReference type="ARBA" id="ARBA00013015"/>
    </source>
</evidence>
<dbReference type="InterPro" id="IPR057023">
    <property type="entry name" value="PTP-SAK"/>
</dbReference>
<dbReference type="InParanoid" id="A0A0D1E0C2"/>
<dbReference type="InterPro" id="IPR029021">
    <property type="entry name" value="Prot-tyrosine_phosphatase-like"/>
</dbReference>
<dbReference type="GO" id="GO:0016314">
    <property type="term" value="F:phosphatidylinositol-3,4,5-trisphosphate 3-phosphatase activity"/>
    <property type="evidence" value="ECO:0000318"/>
    <property type="project" value="GO_Central"/>
</dbReference>
<dbReference type="PANTHER" id="PTHR12305">
    <property type="entry name" value="PHOSPHATASE WITH HOMOLOGY TO TENSIN"/>
    <property type="match status" value="1"/>
</dbReference>
<dbReference type="OrthoDB" id="5632at2759"/>
<dbReference type="GO" id="GO:0005886">
    <property type="term" value="C:plasma membrane"/>
    <property type="evidence" value="ECO:0000318"/>
    <property type="project" value="GO_Central"/>
</dbReference>
<organism evidence="6 7">
    <name type="scientific">Mycosarcoma maydis</name>
    <name type="common">Corn smut fungus</name>
    <name type="synonym">Ustilago maydis</name>
    <dbReference type="NCBI Taxonomy" id="5270"/>
    <lineage>
        <taxon>Eukaryota</taxon>
        <taxon>Fungi</taxon>
        <taxon>Dikarya</taxon>
        <taxon>Basidiomycota</taxon>
        <taxon>Ustilaginomycotina</taxon>
        <taxon>Ustilaginomycetes</taxon>
        <taxon>Ustilaginales</taxon>
        <taxon>Ustilaginaceae</taxon>
        <taxon>Mycosarcoma</taxon>
    </lineage>
</organism>
<evidence type="ECO:0000313" key="7">
    <source>
        <dbReference type="Proteomes" id="UP000000561"/>
    </source>
</evidence>
<dbReference type="PANTHER" id="PTHR12305:SF81">
    <property type="entry name" value="PHOSPHATIDYLINOSITOL 3,4,5-TRISPHOSPHATE 3-PHOSPHATASE AND DUAL-SPECIFICITY PROTEIN PHOSPHATASE PTEN"/>
    <property type="match status" value="1"/>
</dbReference>
<dbReference type="EMBL" id="CM003149">
    <property type="protein sequence ID" value="KIS68180.1"/>
    <property type="molecule type" value="Genomic_DNA"/>
</dbReference>
<dbReference type="VEuPathDB" id="FungiDB:UMAG_03760"/>
<proteinExistence type="predicted"/>
<dbReference type="PROSITE" id="PS51181">
    <property type="entry name" value="PPASE_TENSIN"/>
    <property type="match status" value="1"/>
</dbReference>
<evidence type="ECO:0000259" key="4">
    <source>
        <dbReference type="PROSITE" id="PS50056"/>
    </source>
</evidence>
<dbReference type="GO" id="GO:0046856">
    <property type="term" value="P:phosphatidylinositol dephosphorylation"/>
    <property type="evidence" value="ECO:0000318"/>
    <property type="project" value="GO_Central"/>
</dbReference>
<dbReference type="AlphaFoldDB" id="A0A0D1E0C2"/>
<feature type="domain" description="Tyrosine specific protein phosphatases" evidence="4">
    <location>
        <begin position="106"/>
        <end position="165"/>
    </location>
</feature>
<dbReference type="GO" id="GO:0051896">
    <property type="term" value="P:regulation of phosphatidylinositol 3-kinase/protein kinase B signal transduction"/>
    <property type="evidence" value="ECO:0000318"/>
    <property type="project" value="GO_Central"/>
</dbReference>
<feature type="region of interest" description="Disordered" evidence="3">
    <location>
        <begin position="393"/>
        <end position="434"/>
    </location>
</feature>
<evidence type="ECO:0000256" key="3">
    <source>
        <dbReference type="SAM" id="MobiDB-lite"/>
    </source>
</evidence>
<dbReference type="RefSeq" id="XP_011390213.1">
    <property type="nucleotide sequence ID" value="XM_011391911.1"/>
</dbReference>
<dbReference type="EC" id="3.1.3.67" evidence="1"/>
<gene>
    <name evidence="6" type="ORF">UMAG_03760</name>
</gene>
<dbReference type="InterPro" id="IPR029023">
    <property type="entry name" value="Tensin_phosphatase"/>
</dbReference>
<name>A0A0D1E0C2_MYCMD</name>
<dbReference type="Gene3D" id="3.90.190.10">
    <property type="entry name" value="Protein tyrosine phosphatase superfamily"/>
    <property type="match status" value="1"/>
</dbReference>
<dbReference type="GO" id="GO:0042995">
    <property type="term" value="C:cell projection"/>
    <property type="evidence" value="ECO:0000318"/>
    <property type="project" value="GO_Central"/>
</dbReference>
<keyword evidence="2" id="KW-0378">Hydrolase</keyword>
<evidence type="ECO:0000313" key="6">
    <source>
        <dbReference type="EMBL" id="KIS68180.1"/>
    </source>
</evidence>
<dbReference type="SUPFAM" id="SSF52799">
    <property type="entry name" value="(Phosphotyrosine protein) phosphatases II"/>
    <property type="match status" value="1"/>
</dbReference>
<dbReference type="Proteomes" id="UP000000561">
    <property type="component" value="Chromosome 10"/>
</dbReference>
<evidence type="ECO:0000259" key="5">
    <source>
        <dbReference type="PROSITE" id="PS51181"/>
    </source>
</evidence>
<feature type="region of interest" description="Disordered" evidence="3">
    <location>
        <begin position="719"/>
        <end position="748"/>
    </location>
</feature>
<dbReference type="GO" id="GO:0005829">
    <property type="term" value="C:cytosol"/>
    <property type="evidence" value="ECO:0000318"/>
    <property type="project" value="GO_Central"/>
</dbReference>
<dbReference type="GO" id="GO:0048870">
    <property type="term" value="P:cell motility"/>
    <property type="evidence" value="ECO:0000318"/>
    <property type="project" value="GO_Central"/>
</dbReference>
<dbReference type="KEGG" id="uma:UMAG_03760"/>
<feature type="compositionally biased region" description="Basic and acidic residues" evidence="3">
    <location>
        <begin position="644"/>
        <end position="653"/>
    </location>
</feature>
<dbReference type="PROSITE" id="PS50056">
    <property type="entry name" value="TYR_PHOSPHATASE_2"/>
    <property type="match status" value="1"/>
</dbReference>
<dbReference type="InterPro" id="IPR016130">
    <property type="entry name" value="Tyr_Pase_AS"/>
</dbReference>
<dbReference type="GeneID" id="23564128"/>
<dbReference type="InterPro" id="IPR000387">
    <property type="entry name" value="Tyr_Pase_dom"/>
</dbReference>
<dbReference type="GO" id="GO:0005634">
    <property type="term" value="C:nucleus"/>
    <property type="evidence" value="ECO:0000318"/>
    <property type="project" value="GO_Central"/>
</dbReference>
<dbReference type="PHI-base" id="PHI:8762"/>
<accession>A0A0D1E0C2</accession>
<feature type="region of interest" description="Disordered" evidence="3">
    <location>
        <begin position="229"/>
        <end position="270"/>
    </location>
</feature>
<dbReference type="OMA" id="MTCCYLV"/>
<dbReference type="GO" id="GO:0043491">
    <property type="term" value="P:phosphatidylinositol 3-kinase/protein kinase B signal transduction"/>
    <property type="evidence" value="ECO:0000318"/>
    <property type="project" value="GO_Central"/>
</dbReference>
<dbReference type="eggNOG" id="KOG2283">
    <property type="taxonomic scope" value="Eukaryota"/>
</dbReference>
<feature type="compositionally biased region" description="Polar residues" evidence="3">
    <location>
        <begin position="231"/>
        <end position="247"/>
    </location>
</feature>
<dbReference type="GO" id="GO:0004725">
    <property type="term" value="F:protein tyrosine phosphatase activity"/>
    <property type="evidence" value="ECO:0000318"/>
    <property type="project" value="GO_Central"/>
</dbReference>
<feature type="region of interest" description="Disordered" evidence="3">
    <location>
        <begin position="644"/>
        <end position="691"/>
    </location>
</feature>
<sequence length="848" mass="94283">MTSIARRIVSGQKARFKDPLLDLDLDLTYVTDHLIIMGFPASGVASLYRNKRSDVRRFLDKRHDDLYRVYNFCPVTENAYDADEFYGRVSRFPFPDHHVPPLSLIPLFVADVTEYLESDPDATAVIHCKAGKGRSGTMTCCYLVSLPYLPTAPTSMKNYSKMQRPPKQSIAPSPFATIAPEAGRQSACHEQNATQAPTVMQLQPPNEDGPMPPPRRSSMTLQIPRSAAWGNVSSSDSSYMAPSTSGTLRRRPSLAPEQSIIRNDDHNPEAEIDQISRRLQTIFDLHTERRMKPPSAKKASVRPRSRSNAAGLRPSAHSTGVMNSAATSTLSLRALGAGPAGRSCDALHMTQSSNDLSSSFHSRFASHSRASTSMSQQFDDSLRYSHGYDRADLGNSMVGPLGGAYSQDDDRSDSNAVNQNTEDRGSTKQPRMGVSIPSQRRWVGYWTRILSGRDARLSMISTVCQPRRLIRITRISVERHDAASSKNAQGWLERLVPHSDSLSVQLVRYQDSLVERLESWERHARRRAKAFGKHDPSGLAGDLDLEEQQQKQYLKTLRRKASDLHCWDGNKFGEQHEGKIGNWGICVKAEAERARAFDWKDNEPQLDYFALLPQSQPRVAIDCDRVEPLKGKKRDRLWKYTFEPHESESKERQASTSSSDSGYYSSISPADDTAINGNGDQTHLAPPSNVDARESLDAAPCISTLHKLTRKASNIFPRASFSDPSSSKLKDEESTPPSPTSYLPNSHPGVEVGQILDADREVCVKVLVGRTGVKNAKLPDIASAGWCWFIPSFEDPDAGDAGMARVGAKTLIRFEKDEIDFRKQPLGLVAVEVEWEWISVGVDEQEVQ</sequence>
<evidence type="ECO:0000256" key="2">
    <source>
        <dbReference type="ARBA" id="ARBA00022801"/>
    </source>
</evidence>
<feature type="region of interest" description="Disordered" evidence="3">
    <location>
        <begin position="284"/>
        <end position="322"/>
    </location>
</feature>
<dbReference type="PROSITE" id="PS00383">
    <property type="entry name" value="TYR_PHOSPHATASE_1"/>
    <property type="match status" value="1"/>
</dbReference>
<keyword evidence="7" id="KW-1185">Reference proteome</keyword>
<feature type="domain" description="Phosphatase tensin-type" evidence="5">
    <location>
        <begin position="16"/>
        <end position="196"/>
    </location>
</feature>